<proteinExistence type="predicted"/>
<keyword evidence="1" id="KW-0472">Membrane</keyword>
<feature type="transmembrane region" description="Helical" evidence="1">
    <location>
        <begin position="52"/>
        <end position="71"/>
    </location>
</feature>
<evidence type="ECO:0000313" key="3">
    <source>
        <dbReference type="Proteomes" id="UP000491237"/>
    </source>
</evidence>
<keyword evidence="1" id="KW-0812">Transmembrane</keyword>
<feature type="transmembrane region" description="Helical" evidence="1">
    <location>
        <begin position="21"/>
        <end position="46"/>
    </location>
</feature>
<sequence>SYKRRYAIARATVNRATFQEWQVFTILAIVGMIAGTILGLIYFTLYSYTGTIIFNSLMLIIGSIVCYLTIYDRIKKQVKE</sequence>
<dbReference type="AlphaFoldDB" id="A0A844EHV9"/>
<evidence type="ECO:0000256" key="1">
    <source>
        <dbReference type="SAM" id="Phobius"/>
    </source>
</evidence>
<feature type="non-terminal residue" evidence="2">
    <location>
        <position position="1"/>
    </location>
</feature>
<name>A0A844EHV9_9LACO</name>
<organism evidence="2 3">
    <name type="scientific">Lentilactobacillus parabuchneri</name>
    <dbReference type="NCBI Taxonomy" id="152331"/>
    <lineage>
        <taxon>Bacteria</taxon>
        <taxon>Bacillati</taxon>
        <taxon>Bacillota</taxon>
        <taxon>Bacilli</taxon>
        <taxon>Lactobacillales</taxon>
        <taxon>Lactobacillaceae</taxon>
        <taxon>Lentilactobacillus</taxon>
    </lineage>
</organism>
<keyword evidence="1" id="KW-1133">Transmembrane helix</keyword>
<dbReference type="Proteomes" id="UP000491237">
    <property type="component" value="Unassembled WGS sequence"/>
</dbReference>
<dbReference type="InterPro" id="IPR036259">
    <property type="entry name" value="MFS_trans_sf"/>
</dbReference>
<gene>
    <name evidence="2" type="ORF">GKC44_16140</name>
</gene>
<dbReference type="SUPFAM" id="SSF103473">
    <property type="entry name" value="MFS general substrate transporter"/>
    <property type="match status" value="1"/>
</dbReference>
<protein>
    <submittedName>
        <fullName evidence="2">Uncharacterized protein</fullName>
    </submittedName>
</protein>
<evidence type="ECO:0000313" key="2">
    <source>
        <dbReference type="EMBL" id="MSE22725.1"/>
    </source>
</evidence>
<dbReference type="EMBL" id="WKKY01001453">
    <property type="protein sequence ID" value="MSE22725.1"/>
    <property type="molecule type" value="Genomic_DNA"/>
</dbReference>
<comment type="caution">
    <text evidence="2">The sequence shown here is derived from an EMBL/GenBank/DDBJ whole genome shotgun (WGS) entry which is preliminary data.</text>
</comment>
<accession>A0A844EHV9</accession>
<reference evidence="2 3" key="1">
    <citation type="submission" date="2019-11" db="EMBL/GenBank/DDBJ databases">
        <title>Draft Genome Sequence of Plant Growth-Promoting Rhizosphere-Associated Bacteria.</title>
        <authorList>
            <person name="Vasilyev I.Y."/>
            <person name="Radchenko V."/>
            <person name="Ilnitskaya E.V."/>
        </authorList>
    </citation>
    <scope>NUCLEOTIDE SEQUENCE [LARGE SCALE GENOMIC DNA]</scope>
    <source>
        <strain evidence="2 3">VRA_07sq_f</strain>
    </source>
</reference>